<organism>
    <name type="scientific">Serpula lacrymans var. lacrymans (strain S7.9)</name>
    <name type="common">Dry rot fungus</name>
    <dbReference type="NCBI Taxonomy" id="578457"/>
    <lineage>
        <taxon>Eukaryota</taxon>
        <taxon>Fungi</taxon>
        <taxon>Dikarya</taxon>
        <taxon>Basidiomycota</taxon>
        <taxon>Agaricomycotina</taxon>
        <taxon>Agaricomycetes</taxon>
        <taxon>Agaricomycetidae</taxon>
        <taxon>Boletales</taxon>
        <taxon>Coniophorineae</taxon>
        <taxon>Serpulaceae</taxon>
        <taxon>Serpula</taxon>
    </lineage>
</organism>
<name>F8NF46_SERL9</name>
<dbReference type="HOGENOM" id="CLU_2832733_0_0_1"/>
<dbReference type="GeneID" id="18817236"/>
<dbReference type="AlphaFoldDB" id="F8NF46"/>
<sequence length="66" mass="7475">MKTIVIAVLTDEIIVLGCHTDHQRITIVHSTKKKTQQQSKNIDVTLRVEHEVQEADKSWPPGTSLK</sequence>
<dbReference type="Proteomes" id="UP000008064">
    <property type="component" value="Unassembled WGS sequence"/>
</dbReference>
<proteinExistence type="predicted"/>
<evidence type="ECO:0000313" key="1">
    <source>
        <dbReference type="EMBL" id="EGO31166.1"/>
    </source>
</evidence>
<reference evidence="1" key="1">
    <citation type="submission" date="2011-04" db="EMBL/GenBank/DDBJ databases">
        <title>Evolution of plant cell wall degrading machinery underlies the functional diversity of forest fungi.</title>
        <authorList>
            <consortium name="US DOE Joint Genome Institute (JGI-PGF)"/>
            <person name="Eastwood D.C."/>
            <person name="Floudas D."/>
            <person name="Binder M."/>
            <person name="Majcherczyk A."/>
            <person name="Schneider P."/>
            <person name="Aerts A."/>
            <person name="Asiegbu F.O."/>
            <person name="Baker S.E."/>
            <person name="Barry K."/>
            <person name="Bendiksby M."/>
            <person name="Blumentritt M."/>
            <person name="Coutinho P.M."/>
            <person name="Cullen D."/>
            <person name="Cullen D."/>
            <person name="Gathman A."/>
            <person name="Goodell B."/>
            <person name="Henrissat B."/>
            <person name="Ihrmark K."/>
            <person name="Kauserud H."/>
            <person name="Kohler A."/>
            <person name="LaButti K."/>
            <person name="Lapidus A."/>
            <person name="Lavin J.L."/>
            <person name="Lee Y.-H."/>
            <person name="Lindquist E."/>
            <person name="Lilly W."/>
            <person name="Lucas S."/>
            <person name="Morin E."/>
            <person name="Murat C."/>
            <person name="Oguiza J.A."/>
            <person name="Park J."/>
            <person name="Pisabarro A.G."/>
            <person name="Riley R."/>
            <person name="Rosling A."/>
            <person name="Salamov A."/>
            <person name="Schmidt O."/>
            <person name="Schmutz J."/>
            <person name="Skrede I."/>
            <person name="Stenlid J."/>
            <person name="Wiebenga A."/>
            <person name="Xie X."/>
            <person name="Kues U."/>
            <person name="Hibbett D.S."/>
            <person name="Hoffmeister D."/>
            <person name="Hogberg N."/>
            <person name="Martin F."/>
            <person name="Grigoriev I.V."/>
            <person name="Watkinson S.C."/>
        </authorList>
    </citation>
    <scope>NUCLEOTIDE SEQUENCE</scope>
    <source>
        <strain evidence="1">S7.9</strain>
    </source>
</reference>
<gene>
    <name evidence="1" type="ORF">SERLADRAFT_455909</name>
</gene>
<protein>
    <submittedName>
        <fullName evidence="1">Uncharacterized protein</fullName>
    </submittedName>
</protein>
<dbReference type="EMBL" id="GL945428">
    <property type="protein sequence ID" value="EGO31166.1"/>
    <property type="molecule type" value="Genomic_DNA"/>
</dbReference>
<accession>F8NF46</accession>
<dbReference type="RefSeq" id="XP_007313050.1">
    <property type="nucleotide sequence ID" value="XM_007312988.1"/>
</dbReference>
<dbReference type="KEGG" id="sla:SERLADRAFT_455909"/>